<evidence type="ECO:0000256" key="1">
    <source>
        <dbReference type="ARBA" id="ARBA00004651"/>
    </source>
</evidence>
<feature type="transmembrane region" description="Helical" evidence="6">
    <location>
        <begin position="42"/>
        <end position="63"/>
    </location>
</feature>
<keyword evidence="4 6" id="KW-1133">Transmembrane helix</keyword>
<sequence>MNGLLARLDRFQRGHGWAALPYAVIRKYLDDDGPRHAALITYYGFLSLFPLLLLGVAIVSRLLATDPELRHSVITAIVPPALQNTVDDAAAALPTSPVAFVIGAIGLIWSATGVVFAAYRTLNHVAAVRMRDMPEPIGAYLRVIGVALLLLAGVVAGGGLTVAGAALPNLGVPDRLLAALGTGFSAFAVLLFGVRILLLVRAPFSALWRPAAAGGLLLAIVLHVGAPLLTILVRKAGPVYGAFATVAGLFTLLYVVSQALVLVAEIAAVRHARLWPRALDPADPTAADERALQLLAREQERIPGQVVESHIIRDA</sequence>
<protein>
    <submittedName>
        <fullName evidence="7">YihY/virulence factor BrkB family protein</fullName>
    </submittedName>
</protein>
<name>A0ABW6WGE0_9ACTN</name>
<evidence type="ECO:0000256" key="4">
    <source>
        <dbReference type="ARBA" id="ARBA00022989"/>
    </source>
</evidence>
<evidence type="ECO:0000256" key="5">
    <source>
        <dbReference type="ARBA" id="ARBA00023136"/>
    </source>
</evidence>
<dbReference type="Pfam" id="PF03631">
    <property type="entry name" value="Virul_fac_BrkB"/>
    <property type="match status" value="1"/>
</dbReference>
<feature type="transmembrane region" description="Helical" evidence="6">
    <location>
        <begin position="98"/>
        <end position="119"/>
    </location>
</feature>
<dbReference type="EMBL" id="JBIAZU010000004">
    <property type="protein sequence ID" value="MFF5292359.1"/>
    <property type="molecule type" value="Genomic_DNA"/>
</dbReference>
<proteinExistence type="predicted"/>
<comment type="caution">
    <text evidence="7">The sequence shown here is derived from an EMBL/GenBank/DDBJ whole genome shotgun (WGS) entry which is preliminary data.</text>
</comment>
<feature type="transmembrane region" description="Helical" evidence="6">
    <location>
        <begin position="140"/>
        <end position="164"/>
    </location>
</feature>
<keyword evidence="5 6" id="KW-0472">Membrane</keyword>
<dbReference type="PIRSF" id="PIRSF035875">
    <property type="entry name" value="RNase_BN"/>
    <property type="match status" value="1"/>
</dbReference>
<feature type="transmembrane region" description="Helical" evidence="6">
    <location>
        <begin position="212"/>
        <end position="233"/>
    </location>
</feature>
<dbReference type="PANTHER" id="PTHR30213">
    <property type="entry name" value="INNER MEMBRANE PROTEIN YHJD"/>
    <property type="match status" value="1"/>
</dbReference>
<accession>A0ABW6WGE0</accession>
<keyword evidence="8" id="KW-1185">Reference proteome</keyword>
<evidence type="ECO:0000313" key="8">
    <source>
        <dbReference type="Proteomes" id="UP001602245"/>
    </source>
</evidence>
<comment type="subcellular location">
    <subcellularLocation>
        <location evidence="1">Cell membrane</location>
        <topology evidence="1">Multi-pass membrane protein</topology>
    </subcellularLocation>
</comment>
<dbReference type="Proteomes" id="UP001602245">
    <property type="component" value="Unassembled WGS sequence"/>
</dbReference>
<reference evidence="7 8" key="1">
    <citation type="submission" date="2024-10" db="EMBL/GenBank/DDBJ databases">
        <title>The Natural Products Discovery Center: Release of the First 8490 Sequenced Strains for Exploring Actinobacteria Biosynthetic Diversity.</title>
        <authorList>
            <person name="Kalkreuter E."/>
            <person name="Kautsar S.A."/>
            <person name="Yang D."/>
            <person name="Bader C.D."/>
            <person name="Teijaro C.N."/>
            <person name="Fluegel L."/>
            <person name="Davis C.M."/>
            <person name="Simpson J.R."/>
            <person name="Lauterbach L."/>
            <person name="Steele A.D."/>
            <person name="Gui C."/>
            <person name="Meng S."/>
            <person name="Li G."/>
            <person name="Viehrig K."/>
            <person name="Ye F."/>
            <person name="Su P."/>
            <person name="Kiefer A.F."/>
            <person name="Nichols A."/>
            <person name="Cepeda A.J."/>
            <person name="Yan W."/>
            <person name="Fan B."/>
            <person name="Jiang Y."/>
            <person name="Adhikari A."/>
            <person name="Zheng C.-J."/>
            <person name="Schuster L."/>
            <person name="Cowan T.M."/>
            <person name="Smanski M.J."/>
            <person name="Chevrette M.G."/>
            <person name="De Carvalho L.P.S."/>
            <person name="Shen B."/>
        </authorList>
    </citation>
    <scope>NUCLEOTIDE SEQUENCE [LARGE SCALE GENOMIC DNA]</scope>
    <source>
        <strain evidence="7 8">NPDC000087</strain>
    </source>
</reference>
<feature type="transmembrane region" description="Helical" evidence="6">
    <location>
        <begin position="176"/>
        <end position="200"/>
    </location>
</feature>
<keyword evidence="3 6" id="KW-0812">Transmembrane</keyword>
<dbReference type="PANTHER" id="PTHR30213:SF1">
    <property type="entry name" value="INNER MEMBRANE PROTEIN YHJD"/>
    <property type="match status" value="1"/>
</dbReference>
<evidence type="ECO:0000256" key="3">
    <source>
        <dbReference type="ARBA" id="ARBA00022692"/>
    </source>
</evidence>
<evidence type="ECO:0000256" key="2">
    <source>
        <dbReference type="ARBA" id="ARBA00022475"/>
    </source>
</evidence>
<keyword evidence="2" id="KW-1003">Cell membrane</keyword>
<dbReference type="RefSeq" id="WP_020513443.1">
    <property type="nucleotide sequence ID" value="NZ_JBIAZU010000004.1"/>
</dbReference>
<evidence type="ECO:0000313" key="7">
    <source>
        <dbReference type="EMBL" id="MFF5292359.1"/>
    </source>
</evidence>
<gene>
    <name evidence="7" type="ORF">ACFY35_23200</name>
</gene>
<feature type="transmembrane region" description="Helical" evidence="6">
    <location>
        <begin position="239"/>
        <end position="264"/>
    </location>
</feature>
<evidence type="ECO:0000256" key="6">
    <source>
        <dbReference type="SAM" id="Phobius"/>
    </source>
</evidence>
<organism evidence="7 8">
    <name type="scientific">Paractinoplanes globisporus</name>
    <dbReference type="NCBI Taxonomy" id="113565"/>
    <lineage>
        <taxon>Bacteria</taxon>
        <taxon>Bacillati</taxon>
        <taxon>Actinomycetota</taxon>
        <taxon>Actinomycetes</taxon>
        <taxon>Micromonosporales</taxon>
        <taxon>Micromonosporaceae</taxon>
        <taxon>Paractinoplanes</taxon>
    </lineage>
</organism>
<dbReference type="InterPro" id="IPR017039">
    <property type="entry name" value="Virul_fac_BrkB"/>
</dbReference>